<sequence length="63" mass="6667">MPCPPAIPSKFQTKPALIITIAIPTRGQAARIQMSLGAAQRTLAQCAPRTIQTPQMLTPGIAK</sequence>
<reference evidence="2" key="1">
    <citation type="submission" date="2022-11" db="UniProtKB">
        <authorList>
            <consortium name="WormBaseParasite"/>
        </authorList>
    </citation>
    <scope>IDENTIFICATION</scope>
</reference>
<evidence type="ECO:0000313" key="2">
    <source>
        <dbReference type="WBParaSite" id="nRc.2.0.1.t19795-RA"/>
    </source>
</evidence>
<name>A0A915J087_ROMCU</name>
<proteinExistence type="predicted"/>
<dbReference type="WBParaSite" id="nRc.2.0.1.t19795-RA">
    <property type="protein sequence ID" value="nRc.2.0.1.t19795-RA"/>
    <property type="gene ID" value="nRc.2.0.1.g19795"/>
</dbReference>
<organism evidence="1 2">
    <name type="scientific">Romanomermis culicivorax</name>
    <name type="common">Nematode worm</name>
    <dbReference type="NCBI Taxonomy" id="13658"/>
    <lineage>
        <taxon>Eukaryota</taxon>
        <taxon>Metazoa</taxon>
        <taxon>Ecdysozoa</taxon>
        <taxon>Nematoda</taxon>
        <taxon>Enoplea</taxon>
        <taxon>Dorylaimia</taxon>
        <taxon>Mermithida</taxon>
        <taxon>Mermithoidea</taxon>
        <taxon>Mermithidae</taxon>
        <taxon>Romanomermis</taxon>
    </lineage>
</organism>
<evidence type="ECO:0000313" key="1">
    <source>
        <dbReference type="Proteomes" id="UP000887565"/>
    </source>
</evidence>
<protein>
    <submittedName>
        <fullName evidence="2">Uncharacterized protein</fullName>
    </submittedName>
</protein>
<dbReference type="Proteomes" id="UP000887565">
    <property type="component" value="Unplaced"/>
</dbReference>
<keyword evidence="1" id="KW-1185">Reference proteome</keyword>
<dbReference type="AlphaFoldDB" id="A0A915J087"/>
<accession>A0A915J087</accession>